<dbReference type="EMBL" id="CP042912">
    <property type="protein sequence ID" value="QEG21566.1"/>
    <property type="molecule type" value="Genomic_DNA"/>
</dbReference>
<evidence type="ECO:0000256" key="1">
    <source>
        <dbReference type="ARBA" id="ARBA00001946"/>
    </source>
</evidence>
<dbReference type="STRING" id="980251.GCA_001642875_00397"/>
<dbReference type="SUPFAM" id="SSF48576">
    <property type="entry name" value="Terpenoid synthases"/>
    <property type="match status" value="1"/>
</dbReference>
<evidence type="ECO:0000256" key="5">
    <source>
        <dbReference type="ARBA" id="ARBA00022842"/>
    </source>
</evidence>
<dbReference type="InterPro" id="IPR033749">
    <property type="entry name" value="Polyprenyl_synt_CS"/>
</dbReference>
<evidence type="ECO:0000256" key="2">
    <source>
        <dbReference type="ARBA" id="ARBA00006706"/>
    </source>
</evidence>
<dbReference type="EC" id="2.5.1.90" evidence="7"/>
<dbReference type="GO" id="GO:0046872">
    <property type="term" value="F:metal ion binding"/>
    <property type="evidence" value="ECO:0007669"/>
    <property type="project" value="UniProtKB-KW"/>
</dbReference>
<evidence type="ECO:0000313" key="7">
    <source>
        <dbReference type="EMBL" id="QEG21566.1"/>
    </source>
</evidence>
<evidence type="ECO:0000256" key="3">
    <source>
        <dbReference type="ARBA" id="ARBA00022679"/>
    </source>
</evidence>
<keyword evidence="3 6" id="KW-0808">Transferase</keyword>
<dbReference type="InterPro" id="IPR000092">
    <property type="entry name" value="Polyprenyl_synt"/>
</dbReference>
<name>A0A5B9PAP4_9BACT</name>
<evidence type="ECO:0000256" key="6">
    <source>
        <dbReference type="RuleBase" id="RU004466"/>
    </source>
</evidence>
<reference evidence="7 8" key="1">
    <citation type="submission" date="2019-08" db="EMBL/GenBank/DDBJ databases">
        <title>Deep-cultivation of Planctomycetes and their phenomic and genomic characterization uncovers novel biology.</title>
        <authorList>
            <person name="Wiegand S."/>
            <person name="Jogler M."/>
            <person name="Boedeker C."/>
            <person name="Pinto D."/>
            <person name="Vollmers J."/>
            <person name="Rivas-Marin E."/>
            <person name="Kohn T."/>
            <person name="Peeters S.H."/>
            <person name="Heuer A."/>
            <person name="Rast P."/>
            <person name="Oberbeckmann S."/>
            <person name="Bunk B."/>
            <person name="Jeske O."/>
            <person name="Meyerdierks A."/>
            <person name="Storesund J.E."/>
            <person name="Kallscheuer N."/>
            <person name="Luecker S."/>
            <person name="Lage O.M."/>
            <person name="Pohl T."/>
            <person name="Merkel B.J."/>
            <person name="Hornburger P."/>
            <person name="Mueller R.-W."/>
            <person name="Bruemmer F."/>
            <person name="Labrenz M."/>
            <person name="Spormann A.M."/>
            <person name="Op den Camp H."/>
            <person name="Overmann J."/>
            <person name="Amann R."/>
            <person name="Jetten M.S.M."/>
            <person name="Mascher T."/>
            <person name="Medema M.H."/>
            <person name="Devos D.P."/>
            <person name="Kaster A.-K."/>
            <person name="Ovreas L."/>
            <person name="Rohde M."/>
            <person name="Galperin M.Y."/>
            <person name="Jogler C."/>
        </authorList>
    </citation>
    <scope>NUCLEOTIDE SEQUENCE [LARGE SCALE GENOMIC DNA]</scope>
    <source>
        <strain evidence="7 8">FC18</strain>
    </source>
</reference>
<dbReference type="PROSITE" id="PS00723">
    <property type="entry name" value="POLYPRENYL_SYNTHASE_1"/>
    <property type="match status" value="1"/>
</dbReference>
<gene>
    <name evidence="7" type="primary">ispB_1</name>
    <name evidence="7" type="ORF">MFFC18_14240</name>
</gene>
<dbReference type="Pfam" id="PF00348">
    <property type="entry name" value="polyprenyl_synt"/>
    <property type="match status" value="1"/>
</dbReference>
<dbReference type="CDD" id="cd00685">
    <property type="entry name" value="Trans_IPPS_HT"/>
    <property type="match status" value="1"/>
</dbReference>
<keyword evidence="5" id="KW-0460">Magnesium</keyword>
<keyword evidence="4" id="KW-0479">Metal-binding</keyword>
<evidence type="ECO:0000256" key="4">
    <source>
        <dbReference type="ARBA" id="ARBA00022723"/>
    </source>
</evidence>
<dbReference type="Proteomes" id="UP000322214">
    <property type="component" value="Chromosome"/>
</dbReference>
<organism evidence="7 8">
    <name type="scientific">Mariniblastus fucicola</name>
    <dbReference type="NCBI Taxonomy" id="980251"/>
    <lineage>
        <taxon>Bacteria</taxon>
        <taxon>Pseudomonadati</taxon>
        <taxon>Planctomycetota</taxon>
        <taxon>Planctomycetia</taxon>
        <taxon>Pirellulales</taxon>
        <taxon>Pirellulaceae</taxon>
        <taxon>Mariniblastus</taxon>
    </lineage>
</organism>
<dbReference type="GO" id="GO:0008299">
    <property type="term" value="P:isoprenoid biosynthetic process"/>
    <property type="evidence" value="ECO:0007669"/>
    <property type="project" value="InterPro"/>
</dbReference>
<dbReference type="GO" id="GO:0106350">
    <property type="term" value="F:all-trans-octaprenyl-diphosphate synthase activity"/>
    <property type="evidence" value="ECO:0007669"/>
    <property type="project" value="UniProtKB-EC"/>
</dbReference>
<dbReference type="PANTHER" id="PTHR12001:SF69">
    <property type="entry name" value="ALL TRANS-POLYPRENYL-DIPHOSPHATE SYNTHASE PDSS1"/>
    <property type="match status" value="1"/>
</dbReference>
<sequence>MSNVIGQSVSNEPEVGVALSGNGRAGTESSLFNVYGVIANELSHVEATISSELQNSSAEVELLLSHSRSLGGKRLRPALLLLTGKAVGTVSESHIFAAAALEMIHLATLIHDDVLDDAKTRRHQETAHAKFGTRPGVLLGDYLFTHSFSVGSKANSIEAIKMLAQASNLVCEGEIKQNAWQSDFSIDEPAYLQMVSEKTGELCAAGCGIGAVLSGADIGTIESFKSFGRDLGVAFQIIDDVLDLVGDAETVGKTLGTDLQNRKVTLPVIHALATREGKGRDSLLTMLNAETVSVAEVVSALKETGSIDYARGVAKSIAERAVGFAAALPESDASKSLGAIGQMMLKRTF</sequence>
<proteinExistence type="inferred from homology"/>
<evidence type="ECO:0000313" key="8">
    <source>
        <dbReference type="Proteomes" id="UP000322214"/>
    </source>
</evidence>
<keyword evidence="8" id="KW-1185">Reference proteome</keyword>
<dbReference type="PROSITE" id="PS00444">
    <property type="entry name" value="POLYPRENYL_SYNTHASE_2"/>
    <property type="match status" value="1"/>
</dbReference>
<comment type="similarity">
    <text evidence="2 6">Belongs to the FPP/GGPP synthase family.</text>
</comment>
<dbReference type="KEGG" id="mff:MFFC18_14240"/>
<dbReference type="Gene3D" id="1.10.600.10">
    <property type="entry name" value="Farnesyl Diphosphate Synthase"/>
    <property type="match status" value="1"/>
</dbReference>
<dbReference type="InterPro" id="IPR008949">
    <property type="entry name" value="Isoprenoid_synthase_dom_sf"/>
</dbReference>
<dbReference type="RefSeq" id="WP_157665074.1">
    <property type="nucleotide sequence ID" value="NZ_CP042912.1"/>
</dbReference>
<accession>A0A5B9PAP4</accession>
<protein>
    <submittedName>
        <fullName evidence="7">Octaprenyl-diphosphate synthase</fullName>
        <ecNumber evidence="7">2.5.1.90</ecNumber>
    </submittedName>
</protein>
<dbReference type="SFLD" id="SFLDS00005">
    <property type="entry name" value="Isoprenoid_Synthase_Type_I"/>
    <property type="match status" value="1"/>
</dbReference>
<dbReference type="AlphaFoldDB" id="A0A5B9PAP4"/>
<dbReference type="PANTHER" id="PTHR12001">
    <property type="entry name" value="GERANYLGERANYL PYROPHOSPHATE SYNTHASE"/>
    <property type="match status" value="1"/>
</dbReference>
<comment type="cofactor">
    <cofactor evidence="1">
        <name>Mg(2+)</name>
        <dbReference type="ChEBI" id="CHEBI:18420"/>
    </cofactor>
</comment>